<evidence type="ECO:0000313" key="10">
    <source>
        <dbReference type="Proteomes" id="UP000008495"/>
    </source>
</evidence>
<comment type="function">
    <text evidence="5">This is one of the proteins that binds to the 5S RNA in the ribosome where it forms part of the central protuberance.</text>
</comment>
<keyword evidence="4 5" id="KW-0687">Ribonucleoprotein</keyword>
<dbReference type="Pfam" id="PF01386">
    <property type="entry name" value="Ribosomal_L25p"/>
    <property type="match status" value="1"/>
</dbReference>
<dbReference type="Gene3D" id="2.40.240.10">
    <property type="entry name" value="Ribosomal Protein L25, Chain P"/>
    <property type="match status" value="1"/>
</dbReference>
<keyword evidence="3 5" id="KW-0689">Ribosomal protein</keyword>
<gene>
    <name evidence="5 9" type="primary">rplY</name>
    <name evidence="5" type="synonym">ctc</name>
    <name evidence="9" type="ORF">AUCHE_08_02490</name>
</gene>
<feature type="domain" description="Large ribosomal subunit protein bL25 L25" evidence="7">
    <location>
        <begin position="8"/>
        <end position="91"/>
    </location>
</feature>
<feature type="domain" description="Large ribosomal subunit protein bL25 beta" evidence="8">
    <location>
        <begin position="99"/>
        <end position="177"/>
    </location>
</feature>
<dbReference type="InterPro" id="IPR011035">
    <property type="entry name" value="Ribosomal_bL25/Gln-tRNA_synth"/>
</dbReference>
<dbReference type="AlphaFoldDB" id="K6UMC9"/>
<sequence>MSEATTIVAEKRTEFGKGAARRVRRAHKIPAVLYGHGTEPVHLTLPGHETMLAVKVQNAVLNLSIDGKNQMVLVKDVQRDVLKPIIEHIDLVVVQRGEKVGVDVTVTTVGHAAPETLVSVEAQTLQVEAEATHIPTVVEVSVEGLAAGTQIHASDIDLPAGVALVTEADTLVVNISQAISAEALEAELAEAEAEAGIEKDEAGENA</sequence>
<keyword evidence="2 5" id="KW-0694">RNA-binding</keyword>
<dbReference type="InterPro" id="IPR029751">
    <property type="entry name" value="Ribosomal_L25_dom"/>
</dbReference>
<dbReference type="GO" id="GO:0003735">
    <property type="term" value="F:structural constituent of ribosome"/>
    <property type="evidence" value="ECO:0007669"/>
    <property type="project" value="InterPro"/>
</dbReference>
<dbReference type="eggNOG" id="COG1825">
    <property type="taxonomic scope" value="Bacteria"/>
</dbReference>
<accession>K6UMC9</accession>
<name>K6UMC9_9MICO</name>
<dbReference type="Gene3D" id="2.170.120.20">
    <property type="entry name" value="Ribosomal protein L25, beta domain"/>
    <property type="match status" value="1"/>
</dbReference>
<dbReference type="InterPro" id="IPR020056">
    <property type="entry name" value="Rbsml_bL25/Gln-tRNA_synth_N"/>
</dbReference>
<dbReference type="InterPro" id="IPR037121">
    <property type="entry name" value="Ribosomal_bL25_C"/>
</dbReference>
<dbReference type="Proteomes" id="UP000008495">
    <property type="component" value="Unassembled WGS sequence"/>
</dbReference>
<dbReference type="NCBIfam" id="TIGR00731">
    <property type="entry name" value="bL25_bact_ctc"/>
    <property type="match status" value="1"/>
</dbReference>
<dbReference type="EMBL" id="BAGZ01000008">
    <property type="protein sequence ID" value="GAB78006.1"/>
    <property type="molecule type" value="Genomic_DNA"/>
</dbReference>
<evidence type="ECO:0000256" key="6">
    <source>
        <dbReference type="SAM" id="Coils"/>
    </source>
</evidence>
<organism evidence="9 10">
    <name type="scientific">Austwickia chelonae NBRC 105200</name>
    <dbReference type="NCBI Taxonomy" id="1184607"/>
    <lineage>
        <taxon>Bacteria</taxon>
        <taxon>Bacillati</taxon>
        <taxon>Actinomycetota</taxon>
        <taxon>Actinomycetes</taxon>
        <taxon>Micrococcales</taxon>
        <taxon>Dermatophilaceae</taxon>
        <taxon>Austwickia</taxon>
    </lineage>
</organism>
<comment type="subunit">
    <text evidence="5">Part of the 50S ribosomal subunit; part of the 5S rRNA/L5/L18/L25 subcomplex. Contacts the 5S rRNA. Binds to the 5S rRNA independently of L5 and L18.</text>
</comment>
<evidence type="ECO:0000313" key="9">
    <source>
        <dbReference type="EMBL" id="GAB78006.1"/>
    </source>
</evidence>
<dbReference type="SUPFAM" id="SSF50715">
    <property type="entry name" value="Ribosomal protein L25-like"/>
    <property type="match status" value="1"/>
</dbReference>
<evidence type="ECO:0000256" key="4">
    <source>
        <dbReference type="ARBA" id="ARBA00023274"/>
    </source>
</evidence>
<dbReference type="PANTHER" id="PTHR33284:SF1">
    <property type="entry name" value="RIBOSOMAL PROTEIN L25_GLN-TRNA SYNTHETASE, ANTI-CODON-BINDING DOMAIN-CONTAINING PROTEIN"/>
    <property type="match status" value="1"/>
</dbReference>
<dbReference type="OrthoDB" id="5242980at2"/>
<dbReference type="RefSeq" id="WP_006502760.1">
    <property type="nucleotide sequence ID" value="NZ_BAGZ01000008.1"/>
</dbReference>
<evidence type="ECO:0000256" key="3">
    <source>
        <dbReference type="ARBA" id="ARBA00022980"/>
    </source>
</evidence>
<dbReference type="GO" id="GO:0008097">
    <property type="term" value="F:5S rRNA binding"/>
    <property type="evidence" value="ECO:0007669"/>
    <property type="project" value="InterPro"/>
</dbReference>
<comment type="similarity">
    <text evidence="5">Belongs to the bacterial ribosomal protein bL25 family. CTC subfamily.</text>
</comment>
<dbReference type="NCBIfam" id="NF004131">
    <property type="entry name" value="PRK05618.2-1"/>
    <property type="match status" value="1"/>
</dbReference>
<dbReference type="HAMAP" id="MF_01334">
    <property type="entry name" value="Ribosomal_bL25_CTC"/>
    <property type="match status" value="1"/>
</dbReference>
<reference evidence="9 10" key="1">
    <citation type="submission" date="2012-08" db="EMBL/GenBank/DDBJ databases">
        <title>Whole genome shotgun sequence of Austwickia chelonae NBRC 105200.</title>
        <authorList>
            <person name="Yoshida I."/>
            <person name="Hosoyama A."/>
            <person name="Tsuchikane K."/>
            <person name="Katsumata H."/>
            <person name="Ando Y."/>
            <person name="Ohji S."/>
            <person name="Hamada M."/>
            <person name="Tamura T."/>
            <person name="Yamazoe A."/>
            <person name="Yamazaki S."/>
            <person name="Fujita N."/>
        </authorList>
    </citation>
    <scope>NUCLEOTIDE SEQUENCE [LARGE SCALE GENOMIC DNA]</scope>
    <source>
        <strain evidence="9 10">NBRC 105200</strain>
    </source>
</reference>
<dbReference type="GO" id="GO:0022625">
    <property type="term" value="C:cytosolic large ribosomal subunit"/>
    <property type="evidence" value="ECO:0007669"/>
    <property type="project" value="TreeGrafter"/>
</dbReference>
<feature type="coiled-coil region" evidence="6">
    <location>
        <begin position="174"/>
        <end position="201"/>
    </location>
</feature>
<protein>
    <recommendedName>
        <fullName evidence="5">Large ribosomal subunit protein bL25</fullName>
    </recommendedName>
    <alternativeName>
        <fullName evidence="5">General stress protein CTC</fullName>
    </alternativeName>
</protein>
<comment type="caution">
    <text evidence="9">The sequence shown here is derived from an EMBL/GenBank/DDBJ whole genome shotgun (WGS) entry which is preliminary data.</text>
</comment>
<keyword evidence="1 5" id="KW-0699">rRNA-binding</keyword>
<dbReference type="PANTHER" id="PTHR33284">
    <property type="entry name" value="RIBOSOMAL PROTEIN L25/GLN-TRNA SYNTHETASE, ANTI-CODON-BINDING DOMAIN-CONTAINING PROTEIN"/>
    <property type="match status" value="1"/>
</dbReference>
<keyword evidence="10" id="KW-1185">Reference proteome</keyword>
<evidence type="ECO:0000256" key="5">
    <source>
        <dbReference type="HAMAP-Rule" id="MF_01334"/>
    </source>
</evidence>
<evidence type="ECO:0000259" key="8">
    <source>
        <dbReference type="Pfam" id="PF14693"/>
    </source>
</evidence>
<dbReference type="Pfam" id="PF14693">
    <property type="entry name" value="Ribosomal_TL5_C"/>
    <property type="match status" value="1"/>
</dbReference>
<dbReference type="CDD" id="cd00495">
    <property type="entry name" value="Ribosomal_L25_TL5_CTC"/>
    <property type="match status" value="1"/>
</dbReference>
<proteinExistence type="inferred from homology"/>
<dbReference type="STRING" id="100225.SAMN05421595_0521"/>
<dbReference type="InterPro" id="IPR001021">
    <property type="entry name" value="Ribosomal_bL25_long"/>
</dbReference>
<evidence type="ECO:0000256" key="2">
    <source>
        <dbReference type="ARBA" id="ARBA00022884"/>
    </source>
</evidence>
<evidence type="ECO:0000256" key="1">
    <source>
        <dbReference type="ARBA" id="ARBA00022730"/>
    </source>
</evidence>
<dbReference type="NCBIfam" id="NF004612">
    <property type="entry name" value="PRK05943.1"/>
    <property type="match status" value="1"/>
</dbReference>
<dbReference type="InterPro" id="IPR020930">
    <property type="entry name" value="Ribosomal_uL5_bac-type"/>
</dbReference>
<dbReference type="GO" id="GO:0006412">
    <property type="term" value="P:translation"/>
    <property type="evidence" value="ECO:0007669"/>
    <property type="project" value="UniProtKB-UniRule"/>
</dbReference>
<keyword evidence="6" id="KW-0175">Coiled coil</keyword>
<dbReference type="InterPro" id="IPR020057">
    <property type="entry name" value="Ribosomal_bL25_b-dom"/>
</dbReference>
<evidence type="ECO:0000259" key="7">
    <source>
        <dbReference type="Pfam" id="PF01386"/>
    </source>
</evidence>